<evidence type="ECO:0000256" key="6">
    <source>
        <dbReference type="ARBA" id="ARBA00022748"/>
    </source>
</evidence>
<dbReference type="RefSeq" id="WP_011697567.1">
    <property type="nucleotide sequence ID" value="NC_008554.1"/>
</dbReference>
<dbReference type="InterPro" id="IPR002541">
    <property type="entry name" value="Cyt_c_assembly"/>
</dbReference>
<feature type="transmembrane region" description="Helical" evidence="10">
    <location>
        <begin position="97"/>
        <end position="116"/>
    </location>
</feature>
<dbReference type="AlphaFoldDB" id="A0LG42"/>
<keyword evidence="6" id="KW-0201">Cytochrome c-type biogenesis</keyword>
<comment type="function">
    <text evidence="1">Required for the export of heme to the periplasm for the biogenesis of c-type cytochromes.</text>
</comment>
<evidence type="ECO:0000256" key="4">
    <source>
        <dbReference type="ARBA" id="ARBA00016463"/>
    </source>
</evidence>
<keyword evidence="9 10" id="KW-0472">Membrane</keyword>
<organism evidence="12 13">
    <name type="scientific">Syntrophobacter fumaroxidans (strain DSM 10017 / MPOB)</name>
    <dbReference type="NCBI Taxonomy" id="335543"/>
    <lineage>
        <taxon>Bacteria</taxon>
        <taxon>Pseudomonadati</taxon>
        <taxon>Thermodesulfobacteriota</taxon>
        <taxon>Syntrophobacteria</taxon>
        <taxon>Syntrophobacterales</taxon>
        <taxon>Syntrophobacteraceae</taxon>
        <taxon>Syntrophobacter</taxon>
    </lineage>
</organism>
<dbReference type="EMBL" id="CP000478">
    <property type="protein sequence ID" value="ABK16394.1"/>
    <property type="molecule type" value="Genomic_DNA"/>
</dbReference>
<evidence type="ECO:0000256" key="1">
    <source>
        <dbReference type="ARBA" id="ARBA00002442"/>
    </source>
</evidence>
<feature type="transmembrane region" description="Helical" evidence="10">
    <location>
        <begin position="136"/>
        <end position="162"/>
    </location>
</feature>
<dbReference type="FunCoup" id="A0LG42">
    <property type="interactions" value="53"/>
</dbReference>
<feature type="transmembrane region" description="Helical" evidence="10">
    <location>
        <begin position="6"/>
        <end position="26"/>
    </location>
</feature>
<reference evidence="12 13" key="1">
    <citation type="submission" date="2006-10" db="EMBL/GenBank/DDBJ databases">
        <title>Complete sequence of Syntrophobacter fumaroxidans MPOB.</title>
        <authorList>
            <consortium name="US DOE Joint Genome Institute"/>
            <person name="Copeland A."/>
            <person name="Lucas S."/>
            <person name="Lapidus A."/>
            <person name="Barry K."/>
            <person name="Detter J.C."/>
            <person name="Glavina del Rio T."/>
            <person name="Hammon N."/>
            <person name="Israni S."/>
            <person name="Pitluck S."/>
            <person name="Goltsman E.G."/>
            <person name="Martinez M."/>
            <person name="Schmutz J."/>
            <person name="Larimer F."/>
            <person name="Land M."/>
            <person name="Hauser L."/>
            <person name="Kyrpides N."/>
            <person name="Kim E."/>
            <person name="Boone D.R."/>
            <person name="Brockman F."/>
            <person name="Culley D."/>
            <person name="Ferry J."/>
            <person name="Gunsalus R."/>
            <person name="McInerney M.J."/>
            <person name="Morrison M."/>
            <person name="Plugge C."/>
            <person name="Rohlin L."/>
            <person name="Scholten J."/>
            <person name="Sieber J."/>
            <person name="Stams A.J.M."/>
            <person name="Worm P."/>
            <person name="Henstra A.M."/>
            <person name="Richardson P."/>
        </authorList>
    </citation>
    <scope>NUCLEOTIDE SEQUENCE [LARGE SCALE GENOMIC DNA]</scope>
    <source>
        <strain evidence="13">DSM 10017 / MPOB</strain>
    </source>
</reference>
<dbReference type="KEGG" id="sfu:Sfum_0695"/>
<dbReference type="InterPro" id="IPR045062">
    <property type="entry name" value="Cyt_c_biogenesis_CcsA/CcmC"/>
</dbReference>
<dbReference type="GO" id="GO:0017004">
    <property type="term" value="P:cytochrome complex assembly"/>
    <property type="evidence" value="ECO:0007669"/>
    <property type="project" value="UniProtKB-KW"/>
</dbReference>
<dbReference type="PANTHER" id="PTHR30071">
    <property type="entry name" value="HEME EXPORTER PROTEIN C"/>
    <property type="match status" value="1"/>
</dbReference>
<sequence length="283" mass="31268">MIDSSLLLSITTFAYLLCTVLYLSGVVFRAKRLLAAGTFCAAATIVVQTIGIILRWVESYSLGYGHAPLSNLYESLVFAAWAIMVIYLVFELRSGQRALGVFPALFAFLAMAYASFSTNIDSRIQPLIPALKSNWLIAHVVTCFLGYAAFAVSFGISILYLVARGRSGNPGTAASVSLLPTSKQLDTFNYQMVLFGFLWLSVGIITGSIWANSAWGTYWSWDPKETWSLITWLIYAALLHSRAMQGWRGKRVAWLSIFGFGCVLFTYFGVNFLLSGLHSYATK</sequence>
<keyword evidence="5 10" id="KW-0812">Transmembrane</keyword>
<keyword evidence="8" id="KW-0793">Thylakoid</keyword>
<dbReference type="InterPro" id="IPR017562">
    <property type="entry name" value="Cyt_c_biogenesis_CcsA"/>
</dbReference>
<keyword evidence="13" id="KW-1185">Reference proteome</keyword>
<feature type="transmembrane region" description="Helical" evidence="10">
    <location>
        <begin position="192"/>
        <end position="215"/>
    </location>
</feature>
<dbReference type="InterPro" id="IPR003557">
    <property type="entry name" value="Cyt_c_biogenesis_CcmC"/>
</dbReference>
<dbReference type="HOGENOM" id="CLU_049710_2_2_7"/>
<accession>A0LG42</accession>
<evidence type="ECO:0000256" key="10">
    <source>
        <dbReference type="SAM" id="Phobius"/>
    </source>
</evidence>
<proteinExistence type="inferred from homology"/>
<evidence type="ECO:0000256" key="5">
    <source>
        <dbReference type="ARBA" id="ARBA00022692"/>
    </source>
</evidence>
<dbReference type="Pfam" id="PF01578">
    <property type="entry name" value="Cytochrom_C_asm"/>
    <property type="match status" value="1"/>
</dbReference>
<dbReference type="STRING" id="335543.Sfum_0695"/>
<evidence type="ECO:0000256" key="7">
    <source>
        <dbReference type="ARBA" id="ARBA00022989"/>
    </source>
</evidence>
<protein>
    <recommendedName>
        <fullName evidence="4">Heme exporter protein C</fullName>
    </recommendedName>
</protein>
<dbReference type="PANTHER" id="PTHR30071:SF1">
    <property type="entry name" value="CYTOCHROME B_B6 PROTEIN-RELATED"/>
    <property type="match status" value="1"/>
</dbReference>
<evidence type="ECO:0000313" key="13">
    <source>
        <dbReference type="Proteomes" id="UP000001784"/>
    </source>
</evidence>
<dbReference type="NCBIfam" id="TIGR03144">
    <property type="entry name" value="cytochr_II_ccsB"/>
    <property type="match status" value="1"/>
</dbReference>
<evidence type="ECO:0000256" key="8">
    <source>
        <dbReference type="ARBA" id="ARBA00023078"/>
    </source>
</evidence>
<evidence type="ECO:0000256" key="3">
    <source>
        <dbReference type="ARBA" id="ARBA00005840"/>
    </source>
</evidence>
<dbReference type="Proteomes" id="UP000001784">
    <property type="component" value="Chromosome"/>
</dbReference>
<feature type="transmembrane region" description="Helical" evidence="10">
    <location>
        <begin position="227"/>
        <end position="245"/>
    </location>
</feature>
<comment type="subcellular location">
    <subcellularLocation>
        <location evidence="2">Membrane</location>
        <topology evidence="2">Multi-pass membrane protein</topology>
    </subcellularLocation>
</comment>
<feature type="transmembrane region" description="Helical" evidence="10">
    <location>
        <begin position="72"/>
        <end position="90"/>
    </location>
</feature>
<dbReference type="eggNOG" id="COG0755">
    <property type="taxonomic scope" value="Bacteria"/>
</dbReference>
<evidence type="ECO:0000256" key="9">
    <source>
        <dbReference type="ARBA" id="ARBA00023136"/>
    </source>
</evidence>
<evidence type="ECO:0000256" key="2">
    <source>
        <dbReference type="ARBA" id="ARBA00004141"/>
    </source>
</evidence>
<dbReference type="GO" id="GO:0020037">
    <property type="term" value="F:heme binding"/>
    <property type="evidence" value="ECO:0007669"/>
    <property type="project" value="InterPro"/>
</dbReference>
<feature type="domain" description="Cytochrome c assembly protein" evidence="11">
    <location>
        <begin position="69"/>
        <end position="278"/>
    </location>
</feature>
<feature type="transmembrane region" description="Helical" evidence="10">
    <location>
        <begin position="252"/>
        <end position="274"/>
    </location>
</feature>
<name>A0LG42_SYNFM</name>
<keyword evidence="7 10" id="KW-1133">Transmembrane helix</keyword>
<dbReference type="InParanoid" id="A0LG42"/>
<dbReference type="GO" id="GO:0015232">
    <property type="term" value="F:heme transmembrane transporter activity"/>
    <property type="evidence" value="ECO:0007669"/>
    <property type="project" value="InterPro"/>
</dbReference>
<dbReference type="GO" id="GO:0005886">
    <property type="term" value="C:plasma membrane"/>
    <property type="evidence" value="ECO:0007669"/>
    <property type="project" value="TreeGrafter"/>
</dbReference>
<evidence type="ECO:0000259" key="11">
    <source>
        <dbReference type="Pfam" id="PF01578"/>
    </source>
</evidence>
<gene>
    <name evidence="12" type="ordered locus">Sfum_0695</name>
</gene>
<comment type="similarity">
    <text evidence="3">Belongs to the CcmC/CycZ/HelC family.</text>
</comment>
<dbReference type="PRINTS" id="PR01386">
    <property type="entry name" value="CCMCBIOGNSIS"/>
</dbReference>
<feature type="transmembrane region" description="Helical" evidence="10">
    <location>
        <begin position="33"/>
        <end position="57"/>
    </location>
</feature>
<evidence type="ECO:0000313" key="12">
    <source>
        <dbReference type="EMBL" id="ABK16394.1"/>
    </source>
</evidence>